<dbReference type="PANTHER" id="PTHR12374:SF21">
    <property type="entry name" value="SWIRM DOMAIN-CONTAINING PROTEIN FUN19-RELATED"/>
    <property type="match status" value="1"/>
</dbReference>
<evidence type="ECO:0000313" key="4">
    <source>
        <dbReference type="Proteomes" id="UP001295740"/>
    </source>
</evidence>
<dbReference type="InterPro" id="IPR009057">
    <property type="entry name" value="Homeodomain-like_sf"/>
</dbReference>
<name>A0AAI8YG86_9PEZI</name>
<dbReference type="GO" id="GO:0006357">
    <property type="term" value="P:regulation of transcription by RNA polymerase II"/>
    <property type="evidence" value="ECO:0007669"/>
    <property type="project" value="TreeGrafter"/>
</dbReference>
<dbReference type="FunFam" id="1.10.10.10:FF:000087">
    <property type="entry name" value="Transcriptional adapter 2"/>
    <property type="match status" value="1"/>
</dbReference>
<accession>A0AAI8YG86</accession>
<evidence type="ECO:0000256" key="1">
    <source>
        <dbReference type="SAM" id="MobiDB-lite"/>
    </source>
</evidence>
<dbReference type="Gene3D" id="1.10.10.10">
    <property type="entry name" value="Winged helix-like DNA-binding domain superfamily/Winged helix DNA-binding domain"/>
    <property type="match status" value="1"/>
</dbReference>
<organism evidence="3 4">
    <name type="scientific">Anthostomella pinea</name>
    <dbReference type="NCBI Taxonomy" id="933095"/>
    <lineage>
        <taxon>Eukaryota</taxon>
        <taxon>Fungi</taxon>
        <taxon>Dikarya</taxon>
        <taxon>Ascomycota</taxon>
        <taxon>Pezizomycotina</taxon>
        <taxon>Sordariomycetes</taxon>
        <taxon>Xylariomycetidae</taxon>
        <taxon>Xylariales</taxon>
        <taxon>Xylariaceae</taxon>
        <taxon>Anthostomella</taxon>
    </lineage>
</organism>
<keyword evidence="4" id="KW-1185">Reference proteome</keyword>
<dbReference type="GO" id="GO:0003682">
    <property type="term" value="F:chromatin binding"/>
    <property type="evidence" value="ECO:0007669"/>
    <property type="project" value="TreeGrafter"/>
</dbReference>
<dbReference type="Pfam" id="PF04433">
    <property type="entry name" value="SWIRM"/>
    <property type="match status" value="1"/>
</dbReference>
<dbReference type="GO" id="GO:0070210">
    <property type="term" value="C:Rpd3L-Expanded complex"/>
    <property type="evidence" value="ECO:0007669"/>
    <property type="project" value="TreeGrafter"/>
</dbReference>
<protein>
    <submittedName>
        <fullName evidence="3">Uu.00g110220.m01.CDS01</fullName>
    </submittedName>
</protein>
<feature type="domain" description="SWIRM" evidence="2">
    <location>
        <begin position="285"/>
        <end position="382"/>
    </location>
</feature>
<dbReference type="EMBL" id="CAUWAG010000006">
    <property type="protein sequence ID" value="CAJ2503628.1"/>
    <property type="molecule type" value="Genomic_DNA"/>
</dbReference>
<comment type="caution">
    <text evidence="3">The sequence shown here is derived from an EMBL/GenBank/DDBJ whole genome shotgun (WGS) entry which is preliminary data.</text>
</comment>
<feature type="compositionally biased region" description="Polar residues" evidence="1">
    <location>
        <begin position="31"/>
        <end position="44"/>
    </location>
</feature>
<dbReference type="SUPFAM" id="SSF46689">
    <property type="entry name" value="Homeodomain-like"/>
    <property type="match status" value="1"/>
</dbReference>
<evidence type="ECO:0000313" key="3">
    <source>
        <dbReference type="EMBL" id="CAJ2503628.1"/>
    </source>
</evidence>
<proteinExistence type="predicted"/>
<dbReference type="InterPro" id="IPR036388">
    <property type="entry name" value="WH-like_DNA-bd_sf"/>
</dbReference>
<dbReference type="GO" id="GO:0006338">
    <property type="term" value="P:chromatin remodeling"/>
    <property type="evidence" value="ECO:0007669"/>
    <property type="project" value="TreeGrafter"/>
</dbReference>
<evidence type="ECO:0000259" key="2">
    <source>
        <dbReference type="PROSITE" id="PS50934"/>
    </source>
</evidence>
<gene>
    <name evidence="3" type="ORF">KHLLAP_LOCUS4096</name>
</gene>
<feature type="region of interest" description="Disordered" evidence="1">
    <location>
        <begin position="173"/>
        <end position="259"/>
    </location>
</feature>
<sequence length="382" mass="42714">MAPIGSSMATESKKPLDISNLMSPPEPPQLDSFSQSGTANSMGHTVSDMRRVPGPVVPPLSPPISPATTTDDHALSVASSSVIPMRDPILYPAQGIEYSPAQQPLFVWDESVEAQAVVDHHVVARPAELFQEATPPKREEYELVLHFRSEVMKKFSENPKSWLQRERAQLLADRRAGASRNKLSKLQPILPAKPQQIRKEAQRPRPTKAPMVTKQAKAKPTGPRAIRSRPPQATASREPAKRKASETPDPSSRRAAATTRADEDFNALHDFCPPTDSLPNKPNSLKVVWKGQPVDLDKDPHRNLLHADELAVACNLRLTCAQYLASKRRIFIRRLESLRNGKEFRRTDAQQACKIDVNKASQLWVAFDKVGWFDKTWVERYI</sequence>
<dbReference type="PANTHER" id="PTHR12374">
    <property type="entry name" value="TRANSCRIPTIONAL ADAPTOR 2 ADA2 -RELATED"/>
    <property type="match status" value="1"/>
</dbReference>
<feature type="region of interest" description="Disordered" evidence="1">
    <location>
        <begin position="1"/>
        <end position="71"/>
    </location>
</feature>
<feature type="compositionally biased region" description="Pro residues" evidence="1">
    <location>
        <begin position="55"/>
        <end position="65"/>
    </location>
</feature>
<dbReference type="Proteomes" id="UP001295740">
    <property type="component" value="Unassembled WGS sequence"/>
</dbReference>
<dbReference type="InterPro" id="IPR007526">
    <property type="entry name" value="SWIRM"/>
</dbReference>
<reference evidence="3" key="1">
    <citation type="submission" date="2023-10" db="EMBL/GenBank/DDBJ databases">
        <authorList>
            <person name="Hackl T."/>
        </authorList>
    </citation>
    <scope>NUCLEOTIDE SEQUENCE</scope>
</reference>
<dbReference type="GO" id="GO:0003713">
    <property type="term" value="F:transcription coactivator activity"/>
    <property type="evidence" value="ECO:0007669"/>
    <property type="project" value="TreeGrafter"/>
</dbReference>
<dbReference type="AlphaFoldDB" id="A0AAI8YG86"/>
<dbReference type="PROSITE" id="PS50934">
    <property type="entry name" value="SWIRM"/>
    <property type="match status" value="1"/>
</dbReference>